<protein>
    <submittedName>
        <fullName evidence="6">ABC transporter ATP-binding protein</fullName>
    </submittedName>
</protein>
<dbReference type="GO" id="GO:0005524">
    <property type="term" value="F:ATP binding"/>
    <property type="evidence" value="ECO:0007669"/>
    <property type="project" value="UniProtKB-KW"/>
</dbReference>
<dbReference type="SMART" id="SM00382">
    <property type="entry name" value="AAA"/>
    <property type="match status" value="2"/>
</dbReference>
<accession>A0A2U1UVZ4</accession>
<dbReference type="PANTHER" id="PTHR43776">
    <property type="entry name" value="TRANSPORT ATP-BINDING PROTEIN"/>
    <property type="match status" value="1"/>
</dbReference>
<evidence type="ECO:0000259" key="5">
    <source>
        <dbReference type="PROSITE" id="PS50893"/>
    </source>
</evidence>
<evidence type="ECO:0000256" key="1">
    <source>
        <dbReference type="ARBA" id="ARBA00005417"/>
    </source>
</evidence>
<proteinExistence type="inferred from homology"/>
<evidence type="ECO:0000256" key="4">
    <source>
        <dbReference type="ARBA" id="ARBA00022840"/>
    </source>
</evidence>
<dbReference type="InterPro" id="IPR017871">
    <property type="entry name" value="ABC_transporter-like_CS"/>
</dbReference>
<evidence type="ECO:0000256" key="2">
    <source>
        <dbReference type="ARBA" id="ARBA00022448"/>
    </source>
</evidence>
<feature type="domain" description="ABC transporter" evidence="5">
    <location>
        <begin position="282"/>
        <end position="531"/>
    </location>
</feature>
<dbReference type="NCBIfam" id="NF007739">
    <property type="entry name" value="PRK10419.1"/>
    <property type="match status" value="2"/>
</dbReference>
<sequence>MSRPNQPLVTVENLYVKYQVQTRDVRAVNNVSLSIFPGETVAIVGESGSGKSTLAGALMGLLAGNARITGGNITIAGEDVTHFSETRWRQLRGRTVGLVPQDPMVALNPTMRIGRQIGEVVRRVRGSRGRALDADVLELLEQVGLDQPILRARQYPHELSGGQRQRVLIAIALAGRPRLLIADEPTSALDVTVQRRILDHLETLVRSQGISMLIITHDLGVAADRADRVLIMQGGRIMEQGDPATVLAAPAHDYTRMLLQAAPVLNVPPRPASQALPAREILRFDGVGKVFRLPGARGQASHFQALDAVSFSVAAGQTLAIVGESGSGKTTTLRIALGLEQASAGRVIFDGATDLSRLSWSEFRPLRRRMQLVQQNPYASLDPRLTIFESIVEPLRAFGLLKGAALENEARSLIDQVQLPRAMLNRLPRELSGGQRQRVAIARALALKPELLFLDEPVSALDVSVQAQILELLGELQRELGVSYVLVSHDLAVVAAVAHHIVVLRQGRVIEQGPATQVFGSPGETYTCELLDAVPGRRLAQAAL</sequence>
<dbReference type="CDD" id="cd03257">
    <property type="entry name" value="ABC_NikE_OppD_transporters"/>
    <property type="match status" value="2"/>
</dbReference>
<gene>
    <name evidence="6" type="ORF">DDT54_00555</name>
    <name evidence="7" type="ORF">EH206_17165</name>
</gene>
<comment type="similarity">
    <text evidence="1">Belongs to the ABC transporter superfamily.</text>
</comment>
<organism evidence="6 8">
    <name type="scientific">Brenneria nigrifluens DSM 30175 = ATCC 13028</name>
    <dbReference type="NCBI Taxonomy" id="1121120"/>
    <lineage>
        <taxon>Bacteria</taxon>
        <taxon>Pseudomonadati</taxon>
        <taxon>Pseudomonadota</taxon>
        <taxon>Gammaproteobacteria</taxon>
        <taxon>Enterobacterales</taxon>
        <taxon>Pectobacteriaceae</taxon>
        <taxon>Brenneria</taxon>
    </lineage>
</organism>
<keyword evidence="4 6" id="KW-0067">ATP-binding</keyword>
<evidence type="ECO:0000313" key="9">
    <source>
        <dbReference type="Proteomes" id="UP000303847"/>
    </source>
</evidence>
<dbReference type="InterPro" id="IPR003439">
    <property type="entry name" value="ABC_transporter-like_ATP-bd"/>
</dbReference>
<evidence type="ECO:0000313" key="7">
    <source>
        <dbReference type="EMBL" id="QCR05761.1"/>
    </source>
</evidence>
<dbReference type="InterPro" id="IPR027417">
    <property type="entry name" value="P-loop_NTPase"/>
</dbReference>
<dbReference type="AlphaFoldDB" id="A0A2U1UVZ4"/>
<dbReference type="EMBL" id="QDKK01000001">
    <property type="protein sequence ID" value="PWC25856.1"/>
    <property type="molecule type" value="Genomic_DNA"/>
</dbReference>
<keyword evidence="9" id="KW-1185">Reference proteome</keyword>
<evidence type="ECO:0000313" key="8">
    <source>
        <dbReference type="Proteomes" id="UP000295985"/>
    </source>
</evidence>
<dbReference type="FunFam" id="3.40.50.300:FF:000016">
    <property type="entry name" value="Oligopeptide ABC transporter ATP-binding component"/>
    <property type="match status" value="1"/>
</dbReference>
<dbReference type="Proteomes" id="UP000295985">
    <property type="component" value="Unassembled WGS sequence"/>
</dbReference>
<dbReference type="GO" id="GO:0015833">
    <property type="term" value="P:peptide transport"/>
    <property type="evidence" value="ECO:0007669"/>
    <property type="project" value="InterPro"/>
</dbReference>
<dbReference type="RefSeq" id="WP_009114085.1">
    <property type="nucleotide sequence ID" value="NZ_CP034036.1"/>
</dbReference>
<keyword evidence="3" id="KW-0547">Nucleotide-binding</keyword>
<dbReference type="Proteomes" id="UP000303847">
    <property type="component" value="Chromosome"/>
</dbReference>
<dbReference type="InterPro" id="IPR050319">
    <property type="entry name" value="ABC_transp_ATP-bind"/>
</dbReference>
<dbReference type="Pfam" id="PF08352">
    <property type="entry name" value="oligo_HPY"/>
    <property type="match status" value="1"/>
</dbReference>
<dbReference type="InterPro" id="IPR003593">
    <property type="entry name" value="AAA+_ATPase"/>
</dbReference>
<evidence type="ECO:0000313" key="6">
    <source>
        <dbReference type="EMBL" id="PWC25856.1"/>
    </source>
</evidence>
<dbReference type="PROSITE" id="PS00211">
    <property type="entry name" value="ABC_TRANSPORTER_1"/>
    <property type="match status" value="2"/>
</dbReference>
<dbReference type="InterPro" id="IPR013563">
    <property type="entry name" value="Oligopep_ABC_C"/>
</dbReference>
<dbReference type="Pfam" id="PF00005">
    <property type="entry name" value="ABC_tran"/>
    <property type="match status" value="2"/>
</dbReference>
<dbReference type="PANTHER" id="PTHR43776:SF7">
    <property type="entry name" value="D,D-DIPEPTIDE TRANSPORT ATP-BINDING PROTEIN DDPF-RELATED"/>
    <property type="match status" value="1"/>
</dbReference>
<reference evidence="6 8" key="1">
    <citation type="submission" date="2018-04" db="EMBL/GenBank/DDBJ databases">
        <title>Brenneria corticis sp.nov.</title>
        <authorList>
            <person name="Li Y."/>
        </authorList>
    </citation>
    <scope>NUCLEOTIDE SEQUENCE [LARGE SCALE GENOMIC DNA]</scope>
    <source>
        <strain evidence="6 8">LMG 2694</strain>
    </source>
</reference>
<dbReference type="SUPFAM" id="SSF52540">
    <property type="entry name" value="P-loop containing nucleoside triphosphate hydrolases"/>
    <property type="match status" value="2"/>
</dbReference>
<keyword evidence="2" id="KW-0813">Transport</keyword>
<name>A0A2U1UVZ4_9GAMM</name>
<feature type="domain" description="ABC transporter" evidence="5">
    <location>
        <begin position="9"/>
        <end position="259"/>
    </location>
</feature>
<dbReference type="NCBIfam" id="NF008453">
    <property type="entry name" value="PRK11308.1"/>
    <property type="match status" value="2"/>
</dbReference>
<dbReference type="GO" id="GO:0055085">
    <property type="term" value="P:transmembrane transport"/>
    <property type="evidence" value="ECO:0007669"/>
    <property type="project" value="UniProtKB-ARBA"/>
</dbReference>
<dbReference type="PROSITE" id="PS50893">
    <property type="entry name" value="ABC_TRANSPORTER_2"/>
    <property type="match status" value="2"/>
</dbReference>
<dbReference type="EMBL" id="CP034036">
    <property type="protein sequence ID" value="QCR05761.1"/>
    <property type="molecule type" value="Genomic_DNA"/>
</dbReference>
<dbReference type="OrthoDB" id="9802264at2"/>
<reference evidence="7 9" key="2">
    <citation type="submission" date="2018-11" db="EMBL/GenBank/DDBJ databases">
        <title>Genome sequences of Brenneria nigrifluens and Brenneria rubrifaciens.</title>
        <authorList>
            <person name="Poret-Peterson A.T."/>
            <person name="McClean A.E."/>
            <person name="Kluepfel D.A."/>
        </authorList>
    </citation>
    <scope>NUCLEOTIDE SEQUENCE [LARGE SCALE GENOMIC DNA]</scope>
    <source>
        <strain evidence="7 9">ATCC 13028</strain>
    </source>
</reference>
<evidence type="ECO:0000256" key="3">
    <source>
        <dbReference type="ARBA" id="ARBA00022741"/>
    </source>
</evidence>
<dbReference type="Gene3D" id="3.40.50.300">
    <property type="entry name" value="P-loop containing nucleotide triphosphate hydrolases"/>
    <property type="match status" value="2"/>
</dbReference>
<dbReference type="GO" id="GO:0016887">
    <property type="term" value="F:ATP hydrolysis activity"/>
    <property type="evidence" value="ECO:0007669"/>
    <property type="project" value="InterPro"/>
</dbReference>